<name>A0A1Y2CG00_9FUNG</name>
<comment type="caution">
    <text evidence="2">The sequence shown here is derived from an EMBL/GenBank/DDBJ whole genome shotgun (WGS) entry which is preliminary data.</text>
</comment>
<keyword evidence="3" id="KW-1185">Reference proteome</keyword>
<feature type="region of interest" description="Disordered" evidence="1">
    <location>
        <begin position="13"/>
        <end position="61"/>
    </location>
</feature>
<evidence type="ECO:0000313" key="3">
    <source>
        <dbReference type="Proteomes" id="UP000193642"/>
    </source>
</evidence>
<proteinExistence type="predicted"/>
<accession>A0A1Y2CG00</accession>
<dbReference type="AlphaFoldDB" id="A0A1Y2CG00"/>
<feature type="compositionally biased region" description="Polar residues" evidence="1">
    <location>
        <begin position="13"/>
        <end position="27"/>
    </location>
</feature>
<protein>
    <submittedName>
        <fullName evidence="2">Uncharacterized protein</fullName>
    </submittedName>
</protein>
<dbReference type="Proteomes" id="UP000193642">
    <property type="component" value="Unassembled WGS sequence"/>
</dbReference>
<evidence type="ECO:0000313" key="2">
    <source>
        <dbReference type="EMBL" id="ORY45959.1"/>
    </source>
</evidence>
<evidence type="ECO:0000256" key="1">
    <source>
        <dbReference type="SAM" id="MobiDB-lite"/>
    </source>
</evidence>
<sequence length="98" mass="11040">MLGDDEAPLLISTASCDDSRLTPNDQTLPPHKSSGKGFRSHRDLRFNNQNVRPSHSKTEGKRVISDSKFPYWIDVTRWGGVWDLRTCTSVQVGCTNHL</sequence>
<dbReference type="EMBL" id="MCGO01000018">
    <property type="protein sequence ID" value="ORY45959.1"/>
    <property type="molecule type" value="Genomic_DNA"/>
</dbReference>
<organism evidence="2 3">
    <name type="scientific">Rhizoclosmatium globosum</name>
    <dbReference type="NCBI Taxonomy" id="329046"/>
    <lineage>
        <taxon>Eukaryota</taxon>
        <taxon>Fungi</taxon>
        <taxon>Fungi incertae sedis</taxon>
        <taxon>Chytridiomycota</taxon>
        <taxon>Chytridiomycota incertae sedis</taxon>
        <taxon>Chytridiomycetes</taxon>
        <taxon>Chytridiales</taxon>
        <taxon>Chytriomycetaceae</taxon>
        <taxon>Rhizoclosmatium</taxon>
    </lineage>
</organism>
<reference evidence="2 3" key="1">
    <citation type="submission" date="2016-07" db="EMBL/GenBank/DDBJ databases">
        <title>Pervasive Adenine N6-methylation of Active Genes in Fungi.</title>
        <authorList>
            <consortium name="DOE Joint Genome Institute"/>
            <person name="Mondo S.J."/>
            <person name="Dannebaum R.O."/>
            <person name="Kuo R.C."/>
            <person name="Labutti K."/>
            <person name="Haridas S."/>
            <person name="Kuo A."/>
            <person name="Salamov A."/>
            <person name="Ahrendt S.R."/>
            <person name="Lipzen A."/>
            <person name="Sullivan W."/>
            <person name="Andreopoulos W.B."/>
            <person name="Clum A."/>
            <person name="Lindquist E."/>
            <person name="Daum C."/>
            <person name="Ramamoorthy G.K."/>
            <person name="Gryganskyi A."/>
            <person name="Culley D."/>
            <person name="Magnuson J.K."/>
            <person name="James T.Y."/>
            <person name="O'Malley M.A."/>
            <person name="Stajich J.E."/>
            <person name="Spatafora J.W."/>
            <person name="Visel A."/>
            <person name="Grigoriev I.V."/>
        </authorList>
    </citation>
    <scope>NUCLEOTIDE SEQUENCE [LARGE SCALE GENOMIC DNA]</scope>
    <source>
        <strain evidence="2 3">JEL800</strain>
    </source>
</reference>
<gene>
    <name evidence="2" type="ORF">BCR33DRAFT_156448</name>
</gene>